<organism evidence="1 2">
    <name type="scientific">Panicum miliaceum</name>
    <name type="common">Proso millet</name>
    <name type="synonym">Broomcorn millet</name>
    <dbReference type="NCBI Taxonomy" id="4540"/>
    <lineage>
        <taxon>Eukaryota</taxon>
        <taxon>Viridiplantae</taxon>
        <taxon>Streptophyta</taxon>
        <taxon>Embryophyta</taxon>
        <taxon>Tracheophyta</taxon>
        <taxon>Spermatophyta</taxon>
        <taxon>Magnoliopsida</taxon>
        <taxon>Liliopsida</taxon>
        <taxon>Poales</taxon>
        <taxon>Poaceae</taxon>
        <taxon>PACMAD clade</taxon>
        <taxon>Panicoideae</taxon>
        <taxon>Panicodae</taxon>
        <taxon>Paniceae</taxon>
        <taxon>Panicinae</taxon>
        <taxon>Panicum</taxon>
        <taxon>Panicum sect. Panicum</taxon>
    </lineage>
</organism>
<sequence>MNFVLGTVRLSFCAVDRALLFTGFGGDQRLIEAVSEDSVYAGEKARFLPHDILFEVLPPGTQRIAVLQMLAPAGAVAADVIMAVVACLSLPPLSATCWGAAHGLVALRQSGTNDLYLFCLICGSSRIIPPLSGGMTPHGIFFNEHPLEPMATITIVIPGLPICNSRLHYELTDLQDAQRHRWAMYPGTEKYIMRSVCFSDCVHFIGATSANKVVIDELGGPLGHDMVFVDVPVAENGHMVVWGKYGRHVFKCLDNIYLCLLFRDYEDVNAVSAQVFLLESSAGYHLVPTDDIGSYAVYLGANKPVVLPAEDGSFIQRRNTIYVTDDDGAVTNGRVLSIDLSSHEVLPIPFPNDISINHYGDASWVAAPPLDSSIWHMWQCNN</sequence>
<evidence type="ECO:0000313" key="1">
    <source>
        <dbReference type="EMBL" id="RLM54498.1"/>
    </source>
</evidence>
<evidence type="ECO:0000313" key="2">
    <source>
        <dbReference type="Proteomes" id="UP000275267"/>
    </source>
</evidence>
<reference evidence="2" key="1">
    <citation type="journal article" date="2019" name="Nat. Commun.">
        <title>The genome of broomcorn millet.</title>
        <authorList>
            <person name="Zou C."/>
            <person name="Miki D."/>
            <person name="Li D."/>
            <person name="Tang Q."/>
            <person name="Xiao L."/>
            <person name="Rajput S."/>
            <person name="Deng P."/>
            <person name="Jia W."/>
            <person name="Huang R."/>
            <person name="Zhang M."/>
            <person name="Sun Y."/>
            <person name="Hu J."/>
            <person name="Fu X."/>
            <person name="Schnable P.S."/>
            <person name="Li F."/>
            <person name="Zhang H."/>
            <person name="Feng B."/>
            <person name="Zhu X."/>
            <person name="Liu R."/>
            <person name="Schnable J.C."/>
            <person name="Zhu J.-K."/>
            <person name="Zhang H."/>
        </authorList>
    </citation>
    <scope>NUCLEOTIDE SEQUENCE [LARGE SCALE GENOMIC DNA]</scope>
</reference>
<dbReference type="STRING" id="4540.A0A3L6PC74"/>
<comment type="caution">
    <text evidence="1">The sequence shown here is derived from an EMBL/GenBank/DDBJ whole genome shotgun (WGS) entry which is preliminary data.</text>
</comment>
<proteinExistence type="predicted"/>
<keyword evidence="2" id="KW-1185">Reference proteome</keyword>
<name>A0A3L6PC74_PANMI</name>
<gene>
    <name evidence="1" type="ORF">C2845_PM10G04610</name>
</gene>
<dbReference type="EMBL" id="PQIB02000018">
    <property type="protein sequence ID" value="RLM54498.1"/>
    <property type="molecule type" value="Genomic_DNA"/>
</dbReference>
<accession>A0A3L6PC74</accession>
<dbReference type="OrthoDB" id="628096at2759"/>
<dbReference type="AlphaFoldDB" id="A0A3L6PC74"/>
<evidence type="ECO:0008006" key="3">
    <source>
        <dbReference type="Google" id="ProtNLM"/>
    </source>
</evidence>
<dbReference type="Proteomes" id="UP000275267">
    <property type="component" value="Unassembled WGS sequence"/>
</dbReference>
<protein>
    <recommendedName>
        <fullName evidence="3">DUF295 domain-containing protein</fullName>
    </recommendedName>
</protein>